<dbReference type="Gene3D" id="3.80.10.10">
    <property type="entry name" value="Ribonuclease Inhibitor"/>
    <property type="match status" value="1"/>
</dbReference>
<dbReference type="PROSITE" id="PS51450">
    <property type="entry name" value="LRR"/>
    <property type="match status" value="4"/>
</dbReference>
<organism evidence="3">
    <name type="scientific">Hexamita inflata</name>
    <dbReference type="NCBI Taxonomy" id="28002"/>
    <lineage>
        <taxon>Eukaryota</taxon>
        <taxon>Metamonada</taxon>
        <taxon>Diplomonadida</taxon>
        <taxon>Hexamitidae</taxon>
        <taxon>Hexamitinae</taxon>
        <taxon>Hexamita</taxon>
    </lineage>
</organism>
<proteinExistence type="predicted"/>
<name>A0AA86QVY6_9EUKA</name>
<dbReference type="PANTHER" id="PTHR46652:SF3">
    <property type="entry name" value="LEUCINE-RICH REPEAT-CONTAINING PROTEIN 9"/>
    <property type="match status" value="1"/>
</dbReference>
<dbReference type="InterPro" id="IPR001611">
    <property type="entry name" value="Leu-rich_rpt"/>
</dbReference>
<evidence type="ECO:0000256" key="2">
    <source>
        <dbReference type="ARBA" id="ARBA00022737"/>
    </source>
</evidence>
<keyword evidence="2" id="KW-0677">Repeat</keyword>
<dbReference type="InterPro" id="IPR025875">
    <property type="entry name" value="Leu-rich_rpt_4"/>
</dbReference>
<dbReference type="EMBL" id="CAXDID020000035">
    <property type="protein sequence ID" value="CAL5996763.1"/>
    <property type="molecule type" value="Genomic_DNA"/>
</dbReference>
<keyword evidence="1" id="KW-0433">Leucine-rich repeat</keyword>
<reference evidence="3" key="1">
    <citation type="submission" date="2023-06" db="EMBL/GenBank/DDBJ databases">
        <authorList>
            <person name="Kurt Z."/>
        </authorList>
    </citation>
    <scope>NUCLEOTIDE SEQUENCE</scope>
</reference>
<evidence type="ECO:0000256" key="1">
    <source>
        <dbReference type="ARBA" id="ARBA00022614"/>
    </source>
</evidence>
<dbReference type="AlphaFoldDB" id="A0AA86QVY6"/>
<dbReference type="InterPro" id="IPR032675">
    <property type="entry name" value="LRR_dom_sf"/>
</dbReference>
<evidence type="ECO:0000313" key="3">
    <source>
        <dbReference type="EMBL" id="CAI9964192.1"/>
    </source>
</evidence>
<dbReference type="EMBL" id="CATOUU010000972">
    <property type="protein sequence ID" value="CAI9964192.1"/>
    <property type="molecule type" value="Genomic_DNA"/>
</dbReference>
<sequence length="485" mass="56651">MRLVRTMYNILKSSIIYVCVLETWYITDDDNLFNIIQSQMIAHRTKSLIIKKYFVTVIQNYNRYLFPFQMQQTQYDIYMIEKHQKMIKDNSLHILYSRELKDLKFIQMLNIQCLKIVACKNIIPVLTSNTIKELHIENCQLSNIDTIYLQQLEILRLPSNKLKLKPQDLSKYKHLTELDISNNSGIDIMILQNFTNITKLKISDNDILDIYDIKLLTNLIYLDLSFNEQILYISTLKYFINLTVLILNDNLLSDIQVLQFLIDLEKLDLSNNLITNIYPLKYILYLTELNLATNMIQDISPLIESSYLENLNLSYNFGVNIQPIKYLVDLRILKLQSVGLYDISSIEPLINLEHLVLSDNVLTDISVLQSLSLKVLNIERNNISDFSSIKNHLNQNNYNVEEQYQVSLQQYLKLNTMKCNVRVVEQTSTQYQLLTMKKLSYEAQFSVKIQKINSICKNSIHNHLNFMGSIASVFDALSIIDTSSQ</sequence>
<accession>A0AA86QVY6</accession>
<dbReference type="SUPFAM" id="SSF52058">
    <property type="entry name" value="L domain-like"/>
    <property type="match status" value="1"/>
</dbReference>
<gene>
    <name evidence="4" type="ORF">HINF_LOCUS14922</name>
    <name evidence="3" type="ORF">HINF_LOCUS51837</name>
</gene>
<dbReference type="Pfam" id="PF12799">
    <property type="entry name" value="LRR_4"/>
    <property type="match status" value="1"/>
</dbReference>
<protein>
    <submittedName>
        <fullName evidence="3">Leucine-rich repeat domain-containing protein</fullName>
    </submittedName>
    <submittedName>
        <fullName evidence="4">Leucine-rich_repeat domain-containing protein</fullName>
    </submittedName>
</protein>
<comment type="caution">
    <text evidence="3">The sequence shown here is derived from an EMBL/GenBank/DDBJ whole genome shotgun (WGS) entry which is preliminary data.</text>
</comment>
<evidence type="ECO:0000313" key="5">
    <source>
        <dbReference type="Proteomes" id="UP001642409"/>
    </source>
</evidence>
<dbReference type="PANTHER" id="PTHR46652">
    <property type="entry name" value="LEUCINE-RICH REPEAT AND IQ DOMAIN-CONTAINING PROTEIN 1-RELATED"/>
    <property type="match status" value="1"/>
</dbReference>
<evidence type="ECO:0000313" key="4">
    <source>
        <dbReference type="EMBL" id="CAL5996763.1"/>
    </source>
</evidence>
<keyword evidence="5" id="KW-1185">Reference proteome</keyword>
<dbReference type="InterPro" id="IPR050836">
    <property type="entry name" value="SDS22/Internalin_LRR"/>
</dbReference>
<reference evidence="4 5" key="2">
    <citation type="submission" date="2024-07" db="EMBL/GenBank/DDBJ databases">
        <authorList>
            <person name="Akdeniz Z."/>
        </authorList>
    </citation>
    <scope>NUCLEOTIDE SEQUENCE [LARGE SCALE GENOMIC DNA]</scope>
</reference>
<dbReference type="Proteomes" id="UP001642409">
    <property type="component" value="Unassembled WGS sequence"/>
</dbReference>